<accession>A0A0A9DQM1</accession>
<dbReference type="EMBL" id="GBRH01207819">
    <property type="protein sequence ID" value="JAD90076.1"/>
    <property type="molecule type" value="Transcribed_RNA"/>
</dbReference>
<proteinExistence type="predicted"/>
<name>A0A0A9DQM1_ARUDO</name>
<feature type="compositionally biased region" description="Polar residues" evidence="1">
    <location>
        <begin position="16"/>
        <end position="50"/>
    </location>
</feature>
<feature type="region of interest" description="Disordered" evidence="1">
    <location>
        <begin position="1"/>
        <end position="53"/>
    </location>
</feature>
<dbReference type="AlphaFoldDB" id="A0A0A9DQM1"/>
<protein>
    <submittedName>
        <fullName evidence="2">Uncharacterized protein</fullName>
    </submittedName>
</protein>
<sequence>MKAYNHSTRANRPKNKIQNTAEPTCDDAQSTGNSTVGCIPSSTHHQSYPKNCSPALPLKLKSM</sequence>
<reference evidence="2" key="2">
    <citation type="journal article" date="2015" name="Data Brief">
        <title>Shoot transcriptome of the giant reed, Arundo donax.</title>
        <authorList>
            <person name="Barrero R.A."/>
            <person name="Guerrero F.D."/>
            <person name="Moolhuijzen P."/>
            <person name="Goolsby J.A."/>
            <person name="Tidwell J."/>
            <person name="Bellgard S.E."/>
            <person name="Bellgard M.I."/>
        </authorList>
    </citation>
    <scope>NUCLEOTIDE SEQUENCE</scope>
    <source>
        <tissue evidence="2">Shoot tissue taken approximately 20 cm above the soil surface</tissue>
    </source>
</reference>
<evidence type="ECO:0000256" key="1">
    <source>
        <dbReference type="SAM" id="MobiDB-lite"/>
    </source>
</evidence>
<reference evidence="2" key="1">
    <citation type="submission" date="2014-09" db="EMBL/GenBank/DDBJ databases">
        <authorList>
            <person name="Magalhaes I.L.F."/>
            <person name="Oliveira U."/>
            <person name="Santos F.R."/>
            <person name="Vidigal T.H.D.A."/>
            <person name="Brescovit A.D."/>
            <person name="Santos A.J."/>
        </authorList>
    </citation>
    <scope>NUCLEOTIDE SEQUENCE</scope>
    <source>
        <tissue evidence="2">Shoot tissue taken approximately 20 cm above the soil surface</tissue>
    </source>
</reference>
<evidence type="ECO:0000313" key="2">
    <source>
        <dbReference type="EMBL" id="JAD90076.1"/>
    </source>
</evidence>
<organism evidence="2">
    <name type="scientific">Arundo donax</name>
    <name type="common">Giant reed</name>
    <name type="synonym">Donax arundinaceus</name>
    <dbReference type="NCBI Taxonomy" id="35708"/>
    <lineage>
        <taxon>Eukaryota</taxon>
        <taxon>Viridiplantae</taxon>
        <taxon>Streptophyta</taxon>
        <taxon>Embryophyta</taxon>
        <taxon>Tracheophyta</taxon>
        <taxon>Spermatophyta</taxon>
        <taxon>Magnoliopsida</taxon>
        <taxon>Liliopsida</taxon>
        <taxon>Poales</taxon>
        <taxon>Poaceae</taxon>
        <taxon>PACMAD clade</taxon>
        <taxon>Arundinoideae</taxon>
        <taxon>Arundineae</taxon>
        <taxon>Arundo</taxon>
    </lineage>
</organism>